<dbReference type="EMBL" id="JANDHW010000001">
    <property type="protein sequence ID" value="MCP9610493.1"/>
    <property type="molecule type" value="Genomic_DNA"/>
</dbReference>
<dbReference type="Proteomes" id="UP001205603">
    <property type="component" value="Unassembled WGS sequence"/>
</dbReference>
<dbReference type="RefSeq" id="WP_255024970.1">
    <property type="nucleotide sequence ID" value="NZ_JANDHW010000001.1"/>
</dbReference>
<comment type="similarity">
    <text evidence="2 3">Belongs to the LOG family.</text>
</comment>
<dbReference type="InterPro" id="IPR005269">
    <property type="entry name" value="LOG"/>
</dbReference>
<name>A0ABT1MFN6_9BACT</name>
<comment type="catalytic activity">
    <reaction evidence="1">
        <text>AMP + H2O = D-ribose 5-phosphate + adenine</text>
        <dbReference type="Rhea" id="RHEA:20129"/>
        <dbReference type="ChEBI" id="CHEBI:15377"/>
        <dbReference type="ChEBI" id="CHEBI:16708"/>
        <dbReference type="ChEBI" id="CHEBI:78346"/>
        <dbReference type="ChEBI" id="CHEBI:456215"/>
        <dbReference type="EC" id="3.2.2.4"/>
    </reaction>
</comment>
<dbReference type="PANTHER" id="PTHR31223:SF70">
    <property type="entry name" value="LOG FAMILY PROTEIN YJL055W"/>
    <property type="match status" value="1"/>
</dbReference>
<dbReference type="Gene3D" id="3.40.50.450">
    <property type="match status" value="1"/>
</dbReference>
<sequence>MKKIKTVCVYCASSSKVDKEYFGAAVELGKILAVHDITCVCGGGNQGLMGTLSDSVLESGGKVIGVIPRFMQDEGWCHNNLTRIITTKDMHERKQTMANLSDAVIAMPGGCGTLEELLEIITWKQLGLYLNPIVILNTKGYYDGLIELFDRAIRESFMRPEHSKLWETATSPTEVLPAFYRSQEWDGSIRKIAAI</sequence>
<dbReference type="NCBIfam" id="TIGR00730">
    <property type="entry name" value="Rossman fold protein, TIGR00730 family"/>
    <property type="match status" value="1"/>
</dbReference>
<dbReference type="PANTHER" id="PTHR31223">
    <property type="entry name" value="LOG FAMILY PROTEIN YJL055W"/>
    <property type="match status" value="1"/>
</dbReference>
<dbReference type="Pfam" id="PF03641">
    <property type="entry name" value="Lysine_decarbox"/>
    <property type="match status" value="1"/>
</dbReference>
<comment type="caution">
    <text evidence="4">The sequence shown here is derived from an EMBL/GenBank/DDBJ whole genome shotgun (WGS) entry which is preliminary data.</text>
</comment>
<dbReference type="EC" id="3.2.2.n1" evidence="3"/>
<proteinExistence type="inferred from homology"/>
<evidence type="ECO:0000313" key="4">
    <source>
        <dbReference type="EMBL" id="MCP9610493.1"/>
    </source>
</evidence>
<reference evidence="4 5" key="1">
    <citation type="submission" date="2022-07" db="EMBL/GenBank/DDBJ databases">
        <title>Fecal culturing of patients with breast cancer.</title>
        <authorList>
            <person name="Teng N.M.Y."/>
            <person name="Kiu R."/>
            <person name="Evans R."/>
            <person name="Baker D.J."/>
            <person name="Zenner C."/>
            <person name="Robinson S.D."/>
            <person name="Hall L.J."/>
        </authorList>
    </citation>
    <scope>NUCLEOTIDE SEQUENCE [LARGE SCALE GENOMIC DNA]</scope>
    <source>
        <strain evidence="4 5">LH1063</strain>
    </source>
</reference>
<keyword evidence="3" id="KW-0378">Hydrolase</keyword>
<gene>
    <name evidence="4" type="ORF">NMU02_00100</name>
</gene>
<evidence type="ECO:0000256" key="2">
    <source>
        <dbReference type="ARBA" id="ARBA00006763"/>
    </source>
</evidence>
<dbReference type="InterPro" id="IPR031100">
    <property type="entry name" value="LOG_fam"/>
</dbReference>
<keyword evidence="3" id="KW-0203">Cytokinin biosynthesis</keyword>
<evidence type="ECO:0000313" key="5">
    <source>
        <dbReference type="Proteomes" id="UP001205603"/>
    </source>
</evidence>
<protein>
    <recommendedName>
        <fullName evidence="3">Cytokinin riboside 5'-monophosphate phosphoribohydrolase</fullName>
        <ecNumber evidence="3">3.2.2.n1</ecNumber>
    </recommendedName>
</protein>
<evidence type="ECO:0000256" key="1">
    <source>
        <dbReference type="ARBA" id="ARBA00000274"/>
    </source>
</evidence>
<organism evidence="4 5">
    <name type="scientific">Coprobacter tertius</name>
    <dbReference type="NCBI Taxonomy" id="2944915"/>
    <lineage>
        <taxon>Bacteria</taxon>
        <taxon>Pseudomonadati</taxon>
        <taxon>Bacteroidota</taxon>
        <taxon>Bacteroidia</taxon>
        <taxon>Bacteroidales</taxon>
        <taxon>Barnesiellaceae</taxon>
        <taxon>Coprobacter</taxon>
    </lineage>
</organism>
<evidence type="ECO:0000256" key="3">
    <source>
        <dbReference type="RuleBase" id="RU363015"/>
    </source>
</evidence>
<accession>A0ABT1MFN6</accession>
<keyword evidence="5" id="KW-1185">Reference proteome</keyword>
<dbReference type="SUPFAM" id="SSF102405">
    <property type="entry name" value="MCP/YpsA-like"/>
    <property type="match status" value="1"/>
</dbReference>